<accession>A0AAV3YHS6</accession>
<dbReference type="Proteomes" id="UP000735302">
    <property type="component" value="Unassembled WGS sequence"/>
</dbReference>
<proteinExistence type="predicted"/>
<comment type="caution">
    <text evidence="1">The sequence shown here is derived from an EMBL/GenBank/DDBJ whole genome shotgun (WGS) entry which is preliminary data.</text>
</comment>
<name>A0AAV3YHS6_9GAST</name>
<gene>
    <name evidence="1" type="ORF">PoB_000841600</name>
</gene>
<reference evidence="1 2" key="1">
    <citation type="journal article" date="2021" name="Elife">
        <title>Chloroplast acquisition without the gene transfer in kleptoplastic sea slugs, Plakobranchus ocellatus.</title>
        <authorList>
            <person name="Maeda T."/>
            <person name="Takahashi S."/>
            <person name="Yoshida T."/>
            <person name="Shimamura S."/>
            <person name="Takaki Y."/>
            <person name="Nagai Y."/>
            <person name="Toyoda A."/>
            <person name="Suzuki Y."/>
            <person name="Arimoto A."/>
            <person name="Ishii H."/>
            <person name="Satoh N."/>
            <person name="Nishiyama T."/>
            <person name="Hasebe M."/>
            <person name="Maruyama T."/>
            <person name="Minagawa J."/>
            <person name="Obokata J."/>
            <person name="Shigenobu S."/>
        </authorList>
    </citation>
    <scope>NUCLEOTIDE SEQUENCE [LARGE SCALE GENOMIC DNA]</scope>
</reference>
<protein>
    <submittedName>
        <fullName evidence="1">Uncharacterized protein</fullName>
    </submittedName>
</protein>
<dbReference type="EMBL" id="BLXT01000975">
    <property type="protein sequence ID" value="GFN81910.1"/>
    <property type="molecule type" value="Genomic_DNA"/>
</dbReference>
<keyword evidence="2" id="KW-1185">Reference proteome</keyword>
<organism evidence="1 2">
    <name type="scientific">Plakobranchus ocellatus</name>
    <dbReference type="NCBI Taxonomy" id="259542"/>
    <lineage>
        <taxon>Eukaryota</taxon>
        <taxon>Metazoa</taxon>
        <taxon>Spiralia</taxon>
        <taxon>Lophotrochozoa</taxon>
        <taxon>Mollusca</taxon>
        <taxon>Gastropoda</taxon>
        <taxon>Heterobranchia</taxon>
        <taxon>Euthyneura</taxon>
        <taxon>Panpulmonata</taxon>
        <taxon>Sacoglossa</taxon>
        <taxon>Placobranchoidea</taxon>
        <taxon>Plakobranchidae</taxon>
        <taxon>Plakobranchus</taxon>
    </lineage>
</organism>
<sequence length="84" mass="9354">MSNVGVAWPTVICVSRGLKAGLWGWSPTSCKRLRTVSRLIFLGPWKFSAVDRAVRKGLRIKRSFADVVILGLPERDKSVVTPRC</sequence>
<dbReference type="AlphaFoldDB" id="A0AAV3YHS6"/>
<evidence type="ECO:0000313" key="2">
    <source>
        <dbReference type="Proteomes" id="UP000735302"/>
    </source>
</evidence>
<evidence type="ECO:0000313" key="1">
    <source>
        <dbReference type="EMBL" id="GFN81910.1"/>
    </source>
</evidence>